<evidence type="ECO:0000313" key="3">
    <source>
        <dbReference type="Proteomes" id="UP000309128"/>
    </source>
</evidence>
<dbReference type="EMBL" id="VCKY01000057">
    <property type="protein sequence ID" value="TMR20506.1"/>
    <property type="molecule type" value="Genomic_DNA"/>
</dbReference>
<dbReference type="InterPro" id="IPR012340">
    <property type="entry name" value="NA-bd_OB-fold"/>
</dbReference>
<dbReference type="AlphaFoldDB" id="A0A5S4FIE6"/>
<dbReference type="CDD" id="cd04458">
    <property type="entry name" value="CSP_CDS"/>
    <property type="match status" value="1"/>
</dbReference>
<dbReference type="PROSITE" id="PS51857">
    <property type="entry name" value="CSD_2"/>
    <property type="match status" value="1"/>
</dbReference>
<sequence length="151" mass="16343">MKTGKVLRFDDFRGYGFIVPDGGGEDVFVHANDLIDEKSAFSPGTPVQFEVTQGDRGLKAFAVRVREEEHPLPVAKAAENGHVTAAPVESGAPAHKPDEDDGLCDVLSANEFIEELTELLLVEAPELTGGQIVHLRQSLLAFARKYGWAEG</sequence>
<dbReference type="SUPFAM" id="SSF50249">
    <property type="entry name" value="Nucleic acid-binding proteins"/>
    <property type="match status" value="1"/>
</dbReference>
<evidence type="ECO:0000313" key="2">
    <source>
        <dbReference type="EMBL" id="TMR20506.1"/>
    </source>
</evidence>
<accession>A0A5S4FIE6</accession>
<dbReference type="InterPro" id="IPR002059">
    <property type="entry name" value="CSP_DNA-bd"/>
</dbReference>
<organism evidence="2 3">
    <name type="scientific">Nonomuraea turkmeniaca</name>
    <dbReference type="NCBI Taxonomy" id="103838"/>
    <lineage>
        <taxon>Bacteria</taxon>
        <taxon>Bacillati</taxon>
        <taxon>Actinomycetota</taxon>
        <taxon>Actinomycetes</taxon>
        <taxon>Streptosporangiales</taxon>
        <taxon>Streptosporangiaceae</taxon>
        <taxon>Nonomuraea</taxon>
    </lineage>
</organism>
<comment type="caution">
    <text evidence="2">The sequence shown here is derived from an EMBL/GenBank/DDBJ whole genome shotgun (WGS) entry which is preliminary data.</text>
</comment>
<gene>
    <name evidence="2" type="ORF">ETD86_18750</name>
</gene>
<proteinExistence type="predicted"/>
<keyword evidence="3" id="KW-1185">Reference proteome</keyword>
<protein>
    <submittedName>
        <fullName evidence="2">Cold shock domain-containing protein</fullName>
    </submittedName>
</protein>
<name>A0A5S4FIE6_9ACTN</name>
<dbReference type="OrthoDB" id="4382049at2"/>
<evidence type="ECO:0000259" key="1">
    <source>
        <dbReference type="PROSITE" id="PS51857"/>
    </source>
</evidence>
<reference evidence="2 3" key="1">
    <citation type="submission" date="2019-05" db="EMBL/GenBank/DDBJ databases">
        <title>Draft genome sequence of Nonomuraea turkmeniaca DSM 43926.</title>
        <authorList>
            <person name="Saricaoglu S."/>
            <person name="Isik K."/>
        </authorList>
    </citation>
    <scope>NUCLEOTIDE SEQUENCE [LARGE SCALE GENOMIC DNA]</scope>
    <source>
        <strain evidence="2 3">DSM 43926</strain>
    </source>
</reference>
<feature type="domain" description="CSD" evidence="1">
    <location>
        <begin position="1"/>
        <end position="65"/>
    </location>
</feature>
<dbReference type="Gene3D" id="2.40.50.140">
    <property type="entry name" value="Nucleic acid-binding proteins"/>
    <property type="match status" value="1"/>
</dbReference>
<dbReference type="RefSeq" id="WP_138667446.1">
    <property type="nucleotide sequence ID" value="NZ_VCKY01000057.1"/>
</dbReference>
<dbReference type="Proteomes" id="UP000309128">
    <property type="component" value="Unassembled WGS sequence"/>
</dbReference>
<dbReference type="Pfam" id="PF00313">
    <property type="entry name" value="CSD"/>
    <property type="match status" value="1"/>
</dbReference>
<dbReference type="PRINTS" id="PR00050">
    <property type="entry name" value="COLDSHOCK"/>
</dbReference>
<dbReference type="SMART" id="SM00357">
    <property type="entry name" value="CSP"/>
    <property type="match status" value="1"/>
</dbReference>
<dbReference type="InterPro" id="IPR011129">
    <property type="entry name" value="CSD"/>
</dbReference>
<dbReference type="GO" id="GO:0003676">
    <property type="term" value="F:nucleic acid binding"/>
    <property type="evidence" value="ECO:0007669"/>
    <property type="project" value="InterPro"/>
</dbReference>